<evidence type="ECO:0000313" key="2">
    <source>
        <dbReference type="EMBL" id="MBF4473952.1"/>
    </source>
</evidence>
<dbReference type="InterPro" id="IPR000601">
    <property type="entry name" value="PKD_dom"/>
</dbReference>
<name>A0A843AEK1_METFO</name>
<evidence type="ECO:0000313" key="3">
    <source>
        <dbReference type="Proteomes" id="UP000606900"/>
    </source>
</evidence>
<feature type="domain" description="PKD" evidence="1">
    <location>
        <begin position="301"/>
        <end position="376"/>
    </location>
</feature>
<dbReference type="SMART" id="SM00089">
    <property type="entry name" value="PKD"/>
    <property type="match status" value="1"/>
</dbReference>
<dbReference type="Pfam" id="PF18911">
    <property type="entry name" value="PKD_4"/>
    <property type="match status" value="1"/>
</dbReference>
<feature type="non-terminal residue" evidence="2">
    <location>
        <position position="1352"/>
    </location>
</feature>
<dbReference type="CDD" id="cd00146">
    <property type="entry name" value="PKD"/>
    <property type="match status" value="1"/>
</dbReference>
<accession>A0A843AEK1</accession>
<dbReference type="Gene3D" id="2.120.10.70">
    <property type="entry name" value="Fucose-specific lectin"/>
    <property type="match status" value="2"/>
</dbReference>
<comment type="caution">
    <text evidence="2">The sequence shown here is derived from an EMBL/GenBank/DDBJ whole genome shotgun (WGS) entry which is preliminary data.</text>
</comment>
<reference evidence="2" key="1">
    <citation type="submission" date="2020-10" db="EMBL/GenBank/DDBJ databases">
        <title>Dehalococcoides mccartyi of a TCE/Cr reducing biochatode.</title>
        <authorList>
            <person name="Matturro B."/>
        </authorList>
    </citation>
    <scope>NUCLEOTIDE SEQUENCE</scope>
    <source>
        <strain evidence="2">Bin2</strain>
    </source>
</reference>
<dbReference type="Pfam" id="PF09373">
    <property type="entry name" value="PMBR"/>
    <property type="match status" value="1"/>
</dbReference>
<dbReference type="EMBL" id="JADIIL010000004">
    <property type="protein sequence ID" value="MBF4473952.1"/>
    <property type="molecule type" value="Genomic_DNA"/>
</dbReference>
<dbReference type="InterPro" id="IPR022409">
    <property type="entry name" value="PKD/Chitinase_dom"/>
</dbReference>
<dbReference type="Proteomes" id="UP000606900">
    <property type="component" value="Unassembled WGS sequence"/>
</dbReference>
<dbReference type="PROSITE" id="PS50093">
    <property type="entry name" value="PKD"/>
    <property type="match status" value="1"/>
</dbReference>
<organism evidence="2 3">
    <name type="scientific">Methanobacterium formicicum</name>
    <dbReference type="NCBI Taxonomy" id="2162"/>
    <lineage>
        <taxon>Archaea</taxon>
        <taxon>Methanobacteriati</taxon>
        <taxon>Methanobacteriota</taxon>
        <taxon>Methanomada group</taxon>
        <taxon>Methanobacteria</taxon>
        <taxon>Methanobacteriales</taxon>
        <taxon>Methanobacteriaceae</taxon>
        <taxon>Methanobacterium</taxon>
    </lineage>
</organism>
<dbReference type="SUPFAM" id="SSF89372">
    <property type="entry name" value="Fucose-specific lectin"/>
    <property type="match status" value="1"/>
</dbReference>
<gene>
    <name evidence="2" type="ORF">ISP06_00565</name>
</gene>
<dbReference type="Gene3D" id="2.60.40.10">
    <property type="entry name" value="Immunoglobulins"/>
    <property type="match status" value="1"/>
</dbReference>
<sequence>MHIDFKFIYVYIGEMKLKKYAMFLAITCFMALIICGSATADQTVIPSSMDQNLTVSNDNGARYNANENVTGQNNTYNFFNSSSQSETQGQNALHLTTNNSTDAGGVVFVNSSSGVFYMSDTGGRGWNDNGILMIAINGTIPDNFYVIITASGYQWDPIYYELHPDPANMTYVIGTVNETFTKDDFLYGPQTWKPCPANNYPIYEGQDTSNLTNTFNIMFIDLWAGFIGPNTRSLYPDYTFIDNGMIKITYEFFNLPEGSLAAFGAYAYCQSSKQGEGVRWVNRVSGTGSSGYYVNGVASTPTADFTATPNKGTVPLTVEFNDQSTGTKPLTYSWDFGDGSTSTEQNPTHTYTTPGNYTVKLTVTNAVGSSEKTMTIITSDSDIVAPIPTADLPGGSYNTTINVNLSATDDQDPNPQIYYTLDGNDPTTSSTLYTGTIIIAQEGKTTLKFIAVDASGNISPITTLNYTIDKTSPTATANPTGATFNTTQTVTLTATDNLDPNPQIYYTLDENDPTSSSTRYTGPITINGLGNIILKFAALDAAGNWSPIYTETYNLIDVTAPVASADLPSGLYDSDQVVKLSAVDDLDIHPKIYYTLDGVDPTTNSTLYTGTIPINMVGTTLLKFIAVDAAGHISNITTMTYVLDKPGASGTWVSTLLDTNSMYNSIAVDAAGNPHIVYYQKADSATEYPELKYAYWTGTTWHIETLESTKSGSGFYVSLVLDSSGNPHIAYSQSTPDKLKYAYKDASGWHFFDLITNIDVSYVNLVLYNDNPQISFFHNTEERLKYAYLNGTTWVIENVTPTPTGGHWNSLALNSNGNPRIAFYDYYSSTTGILKYAKRTPTGIWQIETVDDSGDVGVWCSLVIDSLGAPHISYNANLNGGALKYAYYSETRWIIEVVDSLDSLASKLILDPAGNPRIVYQDVLTSNLKYAYKEGSTWIINNVNTLDGAGHWLSLTCDSLGVPYVSYMSANSRLGYAYLVPFTVSASPSGGNYNTTQTINLVSTSGTTIYYTTDGSEPTSSSTQYTGPINITTTTTLKFMAVDSASNWSILHTETYVIDVSFTIEQIIKAANEVKVFVEAYKVLPEYITVNGELVNQATFLQLLSAAVIQINSSDVTPIALNSVKQPTVVYESGSVGTFAVAEYLQVAQQIQSYIENYGMAPGNLTTSLGSIKFNSLLYMYTRALGMYKSNGVLPSFLAVRPWGTFPIVDTNKDSITSQDVVNTAVEVRNFVNYYKYLPEYITVNGIVVNQATFLELLSEAVLKIVNGDTTALTLLNIKQPVSGAETVTHGTFAKTEYLALAQIIQTYIGTNQKAPAIMSTVFGDMKFESLLYLYSRALGMYKSNGVLPSFL</sequence>
<dbReference type="InterPro" id="IPR018975">
    <property type="entry name" value="Pseudomurein-binding_repeat"/>
</dbReference>
<dbReference type="InterPro" id="IPR035986">
    <property type="entry name" value="PKD_dom_sf"/>
</dbReference>
<dbReference type="InterPro" id="IPR013783">
    <property type="entry name" value="Ig-like_fold"/>
</dbReference>
<dbReference type="InterPro" id="IPR059177">
    <property type="entry name" value="GH29D-like_dom"/>
</dbReference>
<dbReference type="SUPFAM" id="SSF49299">
    <property type="entry name" value="PKD domain"/>
    <property type="match status" value="1"/>
</dbReference>
<dbReference type="FunFam" id="2.60.40.10:FF:000270">
    <property type="entry name" value="Cell surface protein"/>
    <property type="match status" value="1"/>
</dbReference>
<evidence type="ECO:0000259" key="1">
    <source>
        <dbReference type="PROSITE" id="PS50093"/>
    </source>
</evidence>
<protein>
    <submittedName>
        <fullName evidence="2">Chitobiase/beta-hexosaminidase C-terminal domain-containing protein</fullName>
    </submittedName>
</protein>
<dbReference type="Pfam" id="PF13290">
    <property type="entry name" value="CHB_HEX_C_1"/>
    <property type="match status" value="4"/>
</dbReference>
<dbReference type="Gene3D" id="3.30.1920.20">
    <property type="match status" value="1"/>
</dbReference>
<proteinExistence type="predicted"/>